<protein>
    <recommendedName>
        <fullName evidence="4">DUF4315 family protein</fullName>
    </recommendedName>
</protein>
<dbReference type="InterPro" id="IPR025464">
    <property type="entry name" value="DUF4315"/>
</dbReference>
<name>A0A1I0D4L9_9FIRM</name>
<dbReference type="Proteomes" id="UP000182121">
    <property type="component" value="Unassembled WGS sequence"/>
</dbReference>
<evidence type="ECO:0000256" key="1">
    <source>
        <dbReference type="SAM" id="MobiDB-lite"/>
    </source>
</evidence>
<accession>A0A1I0D4L9</accession>
<evidence type="ECO:0000313" key="3">
    <source>
        <dbReference type="Proteomes" id="UP000182121"/>
    </source>
</evidence>
<dbReference type="Pfam" id="PF14193">
    <property type="entry name" value="DUF4315"/>
    <property type="match status" value="1"/>
</dbReference>
<gene>
    <name evidence="2" type="ORF">SAMN05216521_100410</name>
</gene>
<evidence type="ECO:0000313" key="2">
    <source>
        <dbReference type="EMBL" id="SET26561.1"/>
    </source>
</evidence>
<comment type="caution">
    <text evidence="2">The sequence shown here is derived from an EMBL/GenBank/DDBJ whole genome shotgun (WGS) entry which is preliminary data.</text>
</comment>
<evidence type="ECO:0008006" key="4">
    <source>
        <dbReference type="Google" id="ProtNLM"/>
    </source>
</evidence>
<feature type="region of interest" description="Disordered" evidence="1">
    <location>
        <begin position="69"/>
        <end position="100"/>
    </location>
</feature>
<dbReference type="AlphaFoldDB" id="A0A1I0D4L9"/>
<dbReference type="EMBL" id="FOIO01000004">
    <property type="protein sequence ID" value="SET26561.1"/>
    <property type="molecule type" value="Genomic_DNA"/>
</dbReference>
<proteinExistence type="predicted"/>
<organism evidence="2 3">
    <name type="scientific">Enterocloster clostridioformis</name>
    <dbReference type="NCBI Taxonomy" id="1531"/>
    <lineage>
        <taxon>Bacteria</taxon>
        <taxon>Bacillati</taxon>
        <taxon>Bacillota</taxon>
        <taxon>Clostridia</taxon>
        <taxon>Lachnospirales</taxon>
        <taxon>Lachnospiraceae</taxon>
        <taxon>Enterocloster</taxon>
    </lineage>
</organism>
<reference evidence="2 3" key="1">
    <citation type="submission" date="2016-10" db="EMBL/GenBank/DDBJ databases">
        <authorList>
            <person name="Varghese N."/>
            <person name="Submissions S."/>
        </authorList>
    </citation>
    <scope>NUCLEOTIDE SEQUENCE [LARGE SCALE GENOMIC DNA]</scope>
    <source>
        <strain evidence="2 3">NLAE-zl-C196</strain>
    </source>
</reference>
<feature type="compositionally biased region" description="Low complexity" evidence="1">
    <location>
        <begin position="69"/>
        <end position="84"/>
    </location>
</feature>
<sequence>MSEKLDRIGADRDRAKEKRDQWDARYKELCQKYIQQENTEIHEMVRAQNLTPDQLAEVLKALQGGLFPAPAAMPGAGAPGMQAGRDNNTSEIKEDEQDEI</sequence>